<evidence type="ECO:0000313" key="1">
    <source>
        <dbReference type="EMBL" id="MDT0615838.1"/>
    </source>
</evidence>
<keyword evidence="2" id="KW-1185">Reference proteome</keyword>
<dbReference type="EMBL" id="JAVRFH010000077">
    <property type="protein sequence ID" value="MDT0615838.1"/>
    <property type="molecule type" value="Genomic_DNA"/>
</dbReference>
<protein>
    <submittedName>
        <fullName evidence="1">Uncharacterized protein</fullName>
    </submittedName>
</protein>
<reference evidence="1" key="1">
    <citation type="submission" date="2024-05" db="EMBL/GenBank/DDBJ databases">
        <title>30 novel species of actinomycetes from the DSMZ collection.</title>
        <authorList>
            <person name="Nouioui I."/>
        </authorList>
    </citation>
    <scope>NUCLEOTIDE SEQUENCE</scope>
    <source>
        <strain evidence="1">DSM 40712</strain>
    </source>
</reference>
<comment type="caution">
    <text evidence="1">The sequence shown here is derived from an EMBL/GenBank/DDBJ whole genome shotgun (WGS) entry which is preliminary data.</text>
</comment>
<dbReference type="Proteomes" id="UP001180724">
    <property type="component" value="Unassembled WGS sequence"/>
</dbReference>
<dbReference type="RefSeq" id="WP_311584451.1">
    <property type="nucleotide sequence ID" value="NZ_JAVRFH010000077.1"/>
</dbReference>
<organism evidence="1 2">
    <name type="scientific">Streptomyces lancefieldiae</name>
    <dbReference type="NCBI Taxonomy" id="3075520"/>
    <lineage>
        <taxon>Bacteria</taxon>
        <taxon>Bacillati</taxon>
        <taxon>Actinomycetota</taxon>
        <taxon>Actinomycetes</taxon>
        <taxon>Kitasatosporales</taxon>
        <taxon>Streptomycetaceae</taxon>
        <taxon>Streptomyces</taxon>
    </lineage>
</organism>
<evidence type="ECO:0000313" key="2">
    <source>
        <dbReference type="Proteomes" id="UP001180724"/>
    </source>
</evidence>
<gene>
    <name evidence="1" type="ORF">RM812_37520</name>
</gene>
<sequence length="94" mass="10325">MRTAAEPDGAELRVSVVAEQHDEAARAQTTLLPFHHGSDSTIEERPWILHWYPRDQFEQLATTAGPAVTAVTDPDGKPAPVDATDPLHFRLQAT</sequence>
<accession>A0ABU3B3F6</accession>
<proteinExistence type="predicted"/>
<name>A0ABU3B3F6_9ACTN</name>